<reference evidence="2 3" key="2">
    <citation type="journal article" date="2011" name="J. Antibiot.">
        <title>Furaquinocins I and J: novel polyketide isoprenoid hybrid compounds from Streptomyces reveromyceticus SN-593.</title>
        <authorList>
            <person name="Panthee S."/>
            <person name="Takahashi S."/>
            <person name="Takagi H."/>
            <person name="Nogawa T."/>
            <person name="Oowada E."/>
            <person name="Uramoto M."/>
            <person name="Osada H."/>
        </authorList>
    </citation>
    <scope>NUCLEOTIDE SEQUENCE [LARGE SCALE GENOMIC DNA]</scope>
    <source>
        <strain evidence="2 3">SN-593</strain>
    </source>
</reference>
<proteinExistence type="predicted"/>
<sequence>MGAERPGTQSGGTAADGAGPGGATGGGPGGGEPGPARRVSVELPGFAHANPIPAASRIGPFLASGAITGRDPVTRAMPPELARQCANVFTHVRALMAAVGGSTDDILKMTFRLADPRDRDALNREWLAMFPDPARRPARQSLAAELDGAALVHCDLLAVLAAAPRG</sequence>
<name>A0A7U3UPK3_9ACTN</name>
<feature type="compositionally biased region" description="Gly residues" evidence="1">
    <location>
        <begin position="18"/>
        <end position="33"/>
    </location>
</feature>
<dbReference type="KEGG" id="arev:RVR_1611"/>
<dbReference type="AlphaFoldDB" id="A0A7U3UPK3"/>
<dbReference type="EMBL" id="AP018365">
    <property type="protein sequence ID" value="BBA96351.1"/>
    <property type="molecule type" value="Genomic_DNA"/>
</dbReference>
<accession>A0A7U3UPK3</accession>
<dbReference type="Pfam" id="PF01042">
    <property type="entry name" value="Ribonuc_L-PSP"/>
    <property type="match status" value="1"/>
</dbReference>
<dbReference type="InterPro" id="IPR035959">
    <property type="entry name" value="RutC-like_sf"/>
</dbReference>
<reference evidence="2 3" key="1">
    <citation type="journal article" date="2010" name="J. Bacteriol.">
        <title>Biochemical characterization of a novel indole prenyltransferase from Streptomyces sp. SN-593.</title>
        <authorList>
            <person name="Takahashi S."/>
            <person name="Takagi H."/>
            <person name="Toyoda A."/>
            <person name="Uramoto M."/>
            <person name="Nogawa T."/>
            <person name="Ueki M."/>
            <person name="Sakaki Y."/>
            <person name="Osada H."/>
        </authorList>
    </citation>
    <scope>NUCLEOTIDE SEQUENCE [LARGE SCALE GENOMIC DNA]</scope>
    <source>
        <strain evidence="2 3">SN-593</strain>
    </source>
</reference>
<dbReference type="SUPFAM" id="SSF55298">
    <property type="entry name" value="YjgF-like"/>
    <property type="match status" value="1"/>
</dbReference>
<protein>
    <submittedName>
        <fullName evidence="2">Uncharacterized protein</fullName>
    </submittedName>
</protein>
<evidence type="ECO:0000313" key="2">
    <source>
        <dbReference type="EMBL" id="BBA96351.1"/>
    </source>
</evidence>
<dbReference type="Gene3D" id="3.30.1330.40">
    <property type="entry name" value="RutC-like"/>
    <property type="match status" value="1"/>
</dbReference>
<keyword evidence="3" id="KW-1185">Reference proteome</keyword>
<dbReference type="InterPro" id="IPR006175">
    <property type="entry name" value="YjgF/YER057c/UK114"/>
</dbReference>
<evidence type="ECO:0000313" key="3">
    <source>
        <dbReference type="Proteomes" id="UP000595703"/>
    </source>
</evidence>
<reference evidence="2 3" key="4">
    <citation type="journal article" date="2020" name="Sci. Rep.">
        <title>beta-carboline chemical signals induce reveromycin production through a LuxR family regulator in Streptomyces sp. SN-593.</title>
        <authorList>
            <person name="Panthee S."/>
            <person name="Kito N."/>
            <person name="Hayashi T."/>
            <person name="Shimizu T."/>
            <person name="Ishikawa J."/>
            <person name="Hamamoto H."/>
            <person name="Osada H."/>
            <person name="Takahashi S."/>
        </authorList>
    </citation>
    <scope>NUCLEOTIDE SEQUENCE [LARGE SCALE GENOMIC DNA]</scope>
    <source>
        <strain evidence="2 3">SN-593</strain>
    </source>
</reference>
<feature type="region of interest" description="Disordered" evidence="1">
    <location>
        <begin position="1"/>
        <end position="38"/>
    </location>
</feature>
<gene>
    <name evidence="2" type="ORF">RVR_1611</name>
</gene>
<dbReference type="Proteomes" id="UP000595703">
    <property type="component" value="Chromosome"/>
</dbReference>
<organism evidence="2 3">
    <name type="scientific">Actinacidiphila reveromycinica</name>
    <dbReference type="NCBI Taxonomy" id="659352"/>
    <lineage>
        <taxon>Bacteria</taxon>
        <taxon>Bacillati</taxon>
        <taxon>Actinomycetota</taxon>
        <taxon>Actinomycetes</taxon>
        <taxon>Kitasatosporales</taxon>
        <taxon>Streptomycetaceae</taxon>
        <taxon>Actinacidiphila</taxon>
    </lineage>
</organism>
<reference evidence="2 3" key="3">
    <citation type="journal article" date="2011" name="Nat. Chem. Biol.">
        <title>Reveromycin A biosynthesis uses RevG and RevJ for stereospecific spiroacetal formation.</title>
        <authorList>
            <person name="Takahashi S."/>
            <person name="Toyoda A."/>
            <person name="Sekiyama Y."/>
            <person name="Takagi H."/>
            <person name="Nogawa T."/>
            <person name="Uramoto M."/>
            <person name="Suzuki R."/>
            <person name="Koshino H."/>
            <person name="Kumano T."/>
            <person name="Panthee S."/>
            <person name="Dairi T."/>
            <person name="Ishikawa J."/>
            <person name="Ikeda H."/>
            <person name="Sakaki Y."/>
            <person name="Osada H."/>
        </authorList>
    </citation>
    <scope>NUCLEOTIDE SEQUENCE [LARGE SCALE GENOMIC DNA]</scope>
    <source>
        <strain evidence="2 3">SN-593</strain>
    </source>
</reference>
<evidence type="ECO:0000256" key="1">
    <source>
        <dbReference type="SAM" id="MobiDB-lite"/>
    </source>
</evidence>